<keyword evidence="2" id="KW-0229">DNA integration</keyword>
<dbReference type="PANTHER" id="PTHR30349:SF64">
    <property type="entry name" value="PROPHAGE INTEGRASE INTD-RELATED"/>
    <property type="match status" value="1"/>
</dbReference>
<feature type="domain" description="Core-binding (CB)" evidence="7">
    <location>
        <begin position="21"/>
        <end position="101"/>
    </location>
</feature>
<dbReference type="PROSITE" id="PS51900">
    <property type="entry name" value="CB"/>
    <property type="match status" value="1"/>
</dbReference>
<organism evidence="8 9">
    <name type="scientific">Microlunatus ginsengisoli</name>
    <dbReference type="NCBI Taxonomy" id="363863"/>
    <lineage>
        <taxon>Bacteria</taxon>
        <taxon>Bacillati</taxon>
        <taxon>Actinomycetota</taxon>
        <taxon>Actinomycetes</taxon>
        <taxon>Propionibacteriales</taxon>
        <taxon>Propionibacteriaceae</taxon>
        <taxon>Microlunatus</taxon>
    </lineage>
</organism>
<dbReference type="InterPro" id="IPR004107">
    <property type="entry name" value="Integrase_SAM-like_N"/>
</dbReference>
<evidence type="ECO:0000256" key="4">
    <source>
        <dbReference type="ARBA" id="ARBA00023172"/>
    </source>
</evidence>
<dbReference type="SUPFAM" id="SSF56349">
    <property type="entry name" value="DNA breaking-rejoining enzymes"/>
    <property type="match status" value="1"/>
</dbReference>
<dbReference type="Proteomes" id="UP001501490">
    <property type="component" value="Unassembled WGS sequence"/>
</dbReference>
<dbReference type="InterPro" id="IPR013762">
    <property type="entry name" value="Integrase-like_cat_sf"/>
</dbReference>
<dbReference type="Gene3D" id="1.10.443.10">
    <property type="entry name" value="Intergrase catalytic core"/>
    <property type="match status" value="1"/>
</dbReference>
<accession>A0ABP7AFH9</accession>
<reference evidence="9" key="1">
    <citation type="journal article" date="2019" name="Int. J. Syst. Evol. Microbiol.">
        <title>The Global Catalogue of Microorganisms (GCM) 10K type strain sequencing project: providing services to taxonomists for standard genome sequencing and annotation.</title>
        <authorList>
            <consortium name="The Broad Institute Genomics Platform"/>
            <consortium name="The Broad Institute Genome Sequencing Center for Infectious Disease"/>
            <person name="Wu L."/>
            <person name="Ma J."/>
        </authorList>
    </citation>
    <scope>NUCLEOTIDE SEQUENCE [LARGE SCALE GENOMIC DNA]</scope>
    <source>
        <strain evidence="9">JCM 16929</strain>
    </source>
</reference>
<proteinExistence type="inferred from homology"/>
<dbReference type="Gene3D" id="1.10.150.130">
    <property type="match status" value="1"/>
</dbReference>
<dbReference type="Pfam" id="PF14659">
    <property type="entry name" value="Phage_int_SAM_3"/>
    <property type="match status" value="1"/>
</dbReference>
<evidence type="ECO:0000256" key="3">
    <source>
        <dbReference type="ARBA" id="ARBA00023125"/>
    </source>
</evidence>
<feature type="domain" description="Tyr recombinase" evidence="6">
    <location>
        <begin position="122"/>
        <end position="306"/>
    </location>
</feature>
<evidence type="ECO:0000259" key="7">
    <source>
        <dbReference type="PROSITE" id="PS51900"/>
    </source>
</evidence>
<dbReference type="InterPro" id="IPR050090">
    <property type="entry name" value="Tyrosine_recombinase_XerCD"/>
</dbReference>
<comment type="similarity">
    <text evidence="1">Belongs to the 'phage' integrase family.</text>
</comment>
<comment type="caution">
    <text evidence="8">The sequence shown here is derived from an EMBL/GenBank/DDBJ whole genome shotgun (WGS) entry which is preliminary data.</text>
</comment>
<dbReference type="InterPro" id="IPR002104">
    <property type="entry name" value="Integrase_catalytic"/>
</dbReference>
<keyword evidence="4" id="KW-0233">DNA recombination</keyword>
<dbReference type="PANTHER" id="PTHR30349">
    <property type="entry name" value="PHAGE INTEGRASE-RELATED"/>
    <property type="match status" value="1"/>
</dbReference>
<evidence type="ECO:0000313" key="9">
    <source>
        <dbReference type="Proteomes" id="UP001501490"/>
    </source>
</evidence>
<evidence type="ECO:0000256" key="5">
    <source>
        <dbReference type="PROSITE-ProRule" id="PRU01248"/>
    </source>
</evidence>
<dbReference type="InterPro" id="IPR044068">
    <property type="entry name" value="CB"/>
</dbReference>
<keyword evidence="9" id="KW-1185">Reference proteome</keyword>
<evidence type="ECO:0000256" key="1">
    <source>
        <dbReference type="ARBA" id="ARBA00008857"/>
    </source>
</evidence>
<dbReference type="EMBL" id="BAABAB010000027">
    <property type="protein sequence ID" value="GAA3630960.1"/>
    <property type="molecule type" value="Genomic_DNA"/>
</dbReference>
<keyword evidence="3 5" id="KW-0238">DNA-binding</keyword>
<sequence length="341" mass="37104">MASQEVAIARGEWIDPALSRMTVGNWIENWIQLQVQLKPTTRVRYDVAIRRQILPVWESVPLANVTHSEVSSWVLGLSATLAPATVRYAFRVFSLALSAAVKDGRMVRNVAEGVPLPRIVSRPKRFLTHDEVGRLAAACEPYGTLIRVLAYAGLRWGELAALRVKRVDLARRRLEVVEAVTEVNGRVVFGTTKTHQRRSVPIPRFLADELATAISGKGPEDLVFVSPGGEVLRNTNFRPRFFDRAADKAGLPGLTPHELRHTAASLAVAAGANVKAVQQMLGHASAAMTLDVYAGLFGDDLDGVAERLDEAVVRRNADSMRTVGDQAAVQSTVGGAKYVAD</sequence>
<evidence type="ECO:0000259" key="6">
    <source>
        <dbReference type="PROSITE" id="PS51898"/>
    </source>
</evidence>
<evidence type="ECO:0000313" key="8">
    <source>
        <dbReference type="EMBL" id="GAA3630960.1"/>
    </source>
</evidence>
<dbReference type="InterPro" id="IPR010998">
    <property type="entry name" value="Integrase_recombinase_N"/>
</dbReference>
<dbReference type="RefSeq" id="WP_344807289.1">
    <property type="nucleotide sequence ID" value="NZ_BAABAB010000027.1"/>
</dbReference>
<dbReference type="CDD" id="cd00796">
    <property type="entry name" value="INT_Rci_Hp1_C"/>
    <property type="match status" value="1"/>
</dbReference>
<gene>
    <name evidence="8" type="ORF">GCM10022236_36880</name>
</gene>
<protein>
    <submittedName>
        <fullName evidence="8">Site-specific integrase</fullName>
    </submittedName>
</protein>
<name>A0ABP7AFH9_9ACTN</name>
<dbReference type="InterPro" id="IPR011010">
    <property type="entry name" value="DNA_brk_join_enz"/>
</dbReference>
<dbReference type="Pfam" id="PF00589">
    <property type="entry name" value="Phage_integrase"/>
    <property type="match status" value="1"/>
</dbReference>
<evidence type="ECO:0000256" key="2">
    <source>
        <dbReference type="ARBA" id="ARBA00022908"/>
    </source>
</evidence>
<dbReference type="PROSITE" id="PS51898">
    <property type="entry name" value="TYR_RECOMBINASE"/>
    <property type="match status" value="1"/>
</dbReference>